<gene>
    <name evidence="2" type="ORF">EZS28_033419</name>
</gene>
<proteinExistence type="predicted"/>
<organism evidence="2 3">
    <name type="scientific">Streblomastix strix</name>
    <dbReference type="NCBI Taxonomy" id="222440"/>
    <lineage>
        <taxon>Eukaryota</taxon>
        <taxon>Metamonada</taxon>
        <taxon>Preaxostyla</taxon>
        <taxon>Oxymonadida</taxon>
        <taxon>Streblomastigidae</taxon>
        <taxon>Streblomastix</taxon>
    </lineage>
</organism>
<evidence type="ECO:0000256" key="1">
    <source>
        <dbReference type="SAM" id="MobiDB-lite"/>
    </source>
</evidence>
<feature type="region of interest" description="Disordered" evidence="1">
    <location>
        <begin position="471"/>
        <end position="497"/>
    </location>
</feature>
<evidence type="ECO:0000313" key="3">
    <source>
        <dbReference type="Proteomes" id="UP000324800"/>
    </source>
</evidence>
<reference evidence="2 3" key="1">
    <citation type="submission" date="2019-03" db="EMBL/GenBank/DDBJ databases">
        <title>Single cell metagenomics reveals metabolic interactions within the superorganism composed of flagellate Streblomastix strix and complex community of Bacteroidetes bacteria on its surface.</title>
        <authorList>
            <person name="Treitli S.C."/>
            <person name="Kolisko M."/>
            <person name="Husnik F."/>
            <person name="Keeling P."/>
            <person name="Hampl V."/>
        </authorList>
    </citation>
    <scope>NUCLEOTIDE SEQUENCE [LARGE SCALE GENOMIC DNA]</scope>
    <source>
        <strain evidence="2">ST1C</strain>
    </source>
</reference>
<feature type="compositionally biased region" description="Polar residues" evidence="1">
    <location>
        <begin position="471"/>
        <end position="483"/>
    </location>
</feature>
<protein>
    <submittedName>
        <fullName evidence="2">Uncharacterized protein</fullName>
    </submittedName>
</protein>
<feature type="region of interest" description="Disordered" evidence="1">
    <location>
        <begin position="1"/>
        <end position="59"/>
    </location>
</feature>
<feature type="compositionally biased region" description="Low complexity" evidence="1">
    <location>
        <begin position="78"/>
        <end position="106"/>
    </location>
</feature>
<dbReference type="AlphaFoldDB" id="A0A5J4UMS0"/>
<sequence>MNEQEDTNSGNQQPTQTGATHTPQTEAPDNLQHQQVGQNDDLNNMADQNLFQPTQNFPGLLNLTHQTSLSETGSLNEQQQQLSLSLSPSSSSSITQINQNQQPGQKQSLFVTDPNLQFIRGIKQLKYIPIEEAVNRLPLLSEDPKRQVEIKVYTGEQVQYINKMEQDDKFQNMMDNMLNKLQNHSDEDEAMRLRKEILNKLSLEEQQRIKRGFGPQMRLTSFYESQKQRRIKEQNNNAIHIDAGWDFGSGTGEQQDEFQEDFIDEPQQLEIRLLNKKNKKRKKKKQQRSQKKQRNIQAQTKFYYKNQKFGQSPWAIVQLDELSETARESLRPVIHETGIQTTHRSILNVDLMVMITNPFSVPKRIKHQQIAEEAAQVHHAPRETFSTNGNVRKVASSTDSIVSGQIGVAVTKPINIQTAPSTQFQENPIREPKVEKKGGKTPVKGKTTSTNSSVVANWSQREDLQIQLQGASLRTVSTNGNSEQNKRGDSYTRNLSQDPNGGNILIITKRRNVRKNNQFSIDVETKRIGKKKLQERLRISPFSGSREEEIAYTEKLEEELRENVIEQIHPVQAQWFNQTFIIPKLTGNGGKFRMRVY</sequence>
<dbReference type="EMBL" id="SNRW01014813">
    <property type="protein sequence ID" value="KAA6371055.1"/>
    <property type="molecule type" value="Genomic_DNA"/>
</dbReference>
<feature type="region of interest" description="Disordered" evidence="1">
    <location>
        <begin position="419"/>
        <end position="458"/>
    </location>
</feature>
<feature type="compositionally biased region" description="Basic and acidic residues" evidence="1">
    <location>
        <begin position="428"/>
        <end position="438"/>
    </location>
</feature>
<feature type="compositionally biased region" description="Basic residues" evidence="1">
    <location>
        <begin position="275"/>
        <end position="294"/>
    </location>
</feature>
<feature type="region of interest" description="Disordered" evidence="1">
    <location>
        <begin position="275"/>
        <end position="297"/>
    </location>
</feature>
<feature type="compositionally biased region" description="Polar residues" evidence="1">
    <location>
        <begin position="449"/>
        <end position="458"/>
    </location>
</feature>
<accession>A0A5J4UMS0</accession>
<name>A0A5J4UMS0_9EUKA</name>
<feature type="compositionally biased region" description="Polar residues" evidence="1">
    <location>
        <begin position="7"/>
        <end position="59"/>
    </location>
</feature>
<dbReference type="Proteomes" id="UP000324800">
    <property type="component" value="Unassembled WGS sequence"/>
</dbReference>
<feature type="region of interest" description="Disordered" evidence="1">
    <location>
        <begin position="71"/>
        <end position="106"/>
    </location>
</feature>
<evidence type="ECO:0000313" key="2">
    <source>
        <dbReference type="EMBL" id="KAA6371055.1"/>
    </source>
</evidence>
<comment type="caution">
    <text evidence="2">The sequence shown here is derived from an EMBL/GenBank/DDBJ whole genome shotgun (WGS) entry which is preliminary data.</text>
</comment>